<evidence type="ECO:0000256" key="3">
    <source>
        <dbReference type="RuleBase" id="RU003494"/>
    </source>
</evidence>
<name>A0A200QRQ2_MACCD</name>
<evidence type="ECO:0000256" key="1">
    <source>
        <dbReference type="ARBA" id="ARBA00003468"/>
    </source>
</evidence>
<dbReference type="EMBL" id="MVGT01001214">
    <property type="protein sequence ID" value="OVA13102.1"/>
    <property type="molecule type" value="Genomic_DNA"/>
</dbReference>
<dbReference type="InterPro" id="IPR004046">
    <property type="entry name" value="GST_C"/>
</dbReference>
<evidence type="ECO:0000259" key="5">
    <source>
        <dbReference type="PROSITE" id="PS50405"/>
    </source>
</evidence>
<keyword evidence="6" id="KW-0808">Transferase</keyword>
<reference evidence="6 7" key="1">
    <citation type="journal article" date="2017" name="Mol. Plant">
        <title>The Genome of Medicinal Plant Macleaya cordata Provides New Insights into Benzylisoquinoline Alkaloids Metabolism.</title>
        <authorList>
            <person name="Liu X."/>
            <person name="Liu Y."/>
            <person name="Huang P."/>
            <person name="Ma Y."/>
            <person name="Qing Z."/>
            <person name="Tang Q."/>
            <person name="Cao H."/>
            <person name="Cheng P."/>
            <person name="Zheng Y."/>
            <person name="Yuan Z."/>
            <person name="Zhou Y."/>
            <person name="Liu J."/>
            <person name="Tang Z."/>
            <person name="Zhuo Y."/>
            <person name="Zhang Y."/>
            <person name="Yu L."/>
            <person name="Huang J."/>
            <person name="Yang P."/>
            <person name="Peng Q."/>
            <person name="Zhang J."/>
            <person name="Jiang W."/>
            <person name="Zhang Z."/>
            <person name="Lin K."/>
            <person name="Ro D.K."/>
            <person name="Chen X."/>
            <person name="Xiong X."/>
            <person name="Shang Y."/>
            <person name="Huang S."/>
            <person name="Zeng J."/>
        </authorList>
    </citation>
    <scope>NUCLEOTIDE SEQUENCE [LARGE SCALE GENOMIC DNA]</scope>
    <source>
        <strain evidence="7">cv. BLH2017</strain>
        <tissue evidence="6">Root</tissue>
    </source>
</reference>
<accession>A0A200QRQ2</accession>
<dbReference type="Gene3D" id="1.20.1050.10">
    <property type="match status" value="1"/>
</dbReference>
<feature type="domain" description="GST N-terminal" evidence="4">
    <location>
        <begin position="17"/>
        <end position="94"/>
    </location>
</feature>
<evidence type="ECO:0000259" key="4">
    <source>
        <dbReference type="PROSITE" id="PS50404"/>
    </source>
</evidence>
<comment type="caution">
    <text evidence="6">The sequence shown here is derived from an EMBL/GenBank/DDBJ whole genome shotgun (WGS) entry which is preliminary data.</text>
</comment>
<evidence type="ECO:0000256" key="2">
    <source>
        <dbReference type="ARBA" id="ARBA00011237"/>
    </source>
</evidence>
<dbReference type="InterPro" id="IPR044628">
    <property type="entry name" value="EF-1-gamma_plant"/>
</dbReference>
<evidence type="ECO:0000313" key="6">
    <source>
        <dbReference type="EMBL" id="OVA13102.1"/>
    </source>
</evidence>
<dbReference type="InParanoid" id="A0A200QRQ2"/>
<dbReference type="SUPFAM" id="SSF47616">
    <property type="entry name" value="GST C-terminal domain-like"/>
    <property type="match status" value="1"/>
</dbReference>
<dbReference type="OrthoDB" id="249703at2759"/>
<dbReference type="PANTHER" id="PTHR44372">
    <property type="entry name" value="ELONGATION FACTOR 1-GAMMA 1-RELATED"/>
    <property type="match status" value="1"/>
</dbReference>
<dbReference type="AlphaFoldDB" id="A0A200QRQ2"/>
<proteinExistence type="inferred from homology"/>
<evidence type="ECO:0000313" key="7">
    <source>
        <dbReference type="Proteomes" id="UP000195402"/>
    </source>
</evidence>
<dbReference type="PROSITE" id="PS50405">
    <property type="entry name" value="GST_CTER"/>
    <property type="match status" value="1"/>
</dbReference>
<dbReference type="Proteomes" id="UP000195402">
    <property type="component" value="Unassembled WGS sequence"/>
</dbReference>
<dbReference type="Pfam" id="PF02798">
    <property type="entry name" value="GST_N"/>
    <property type="match status" value="1"/>
</dbReference>
<dbReference type="STRING" id="56857.A0A200QRQ2"/>
<sequence length="322" mass="36492">MLEEEAMDLVLHITNYNTTRVSTTAEYYDTLKVLIAAEYTGVKLELSEVVSNKTLEFLEKSPLGKVPVLETPHGLILQPNAIARYVTSLNEKNALYGSSKFENSCIDQWIDFSTLEIHANVSQLYALRNDQSMLEQLRKSTSIVVYYEEEFRVLACLKRALGALDTHLATNTFLVGHCITLADLVMACDLLFCFERVMTKFLTCCTNTWSCQRKGRERKQANEEALDELEVIEDQELFGEVLQMMILIVEFSCRCSMHVKVVSYNNDNVLTFGPAWHAMKIGILLITTAVNINLTENIRRSEFSRHTKCKPTCSVSAIICVS</sequence>
<dbReference type="InterPro" id="IPR004045">
    <property type="entry name" value="Glutathione_S-Trfase_N"/>
</dbReference>
<protein>
    <submittedName>
        <fullName evidence="6">Glutathione S-transferase</fullName>
    </submittedName>
</protein>
<dbReference type="Pfam" id="PF00043">
    <property type="entry name" value="GST_C"/>
    <property type="match status" value="1"/>
</dbReference>
<comment type="function">
    <text evidence="1">Probably plays a role in anchoring the complex to other cellular components.</text>
</comment>
<dbReference type="SUPFAM" id="SSF52833">
    <property type="entry name" value="Thioredoxin-like"/>
    <property type="match status" value="1"/>
</dbReference>
<dbReference type="InterPro" id="IPR036282">
    <property type="entry name" value="Glutathione-S-Trfase_C_sf"/>
</dbReference>
<comment type="subunit">
    <text evidence="2">EF-1 is composed of four subunits: alpha, beta, delta, and gamma.</text>
</comment>
<comment type="similarity">
    <text evidence="3">Belongs to the GST superfamily.</text>
</comment>
<dbReference type="GO" id="GO:0004364">
    <property type="term" value="F:glutathione transferase activity"/>
    <property type="evidence" value="ECO:0007669"/>
    <property type="project" value="InterPro"/>
</dbReference>
<keyword evidence="7" id="KW-1185">Reference proteome</keyword>
<organism evidence="6 7">
    <name type="scientific">Macleaya cordata</name>
    <name type="common">Five-seeded plume-poppy</name>
    <name type="synonym">Bocconia cordata</name>
    <dbReference type="NCBI Taxonomy" id="56857"/>
    <lineage>
        <taxon>Eukaryota</taxon>
        <taxon>Viridiplantae</taxon>
        <taxon>Streptophyta</taxon>
        <taxon>Embryophyta</taxon>
        <taxon>Tracheophyta</taxon>
        <taxon>Spermatophyta</taxon>
        <taxon>Magnoliopsida</taxon>
        <taxon>Ranunculales</taxon>
        <taxon>Papaveraceae</taxon>
        <taxon>Papaveroideae</taxon>
        <taxon>Macleaya</taxon>
    </lineage>
</organism>
<dbReference type="PANTHER" id="PTHR44372:SF1">
    <property type="entry name" value="ELONGATION FACTOR 1-GAMMA 3"/>
    <property type="match status" value="1"/>
</dbReference>
<gene>
    <name evidence="6" type="ORF">BVC80_8285g9</name>
</gene>
<feature type="domain" description="GST C-terminal" evidence="5">
    <location>
        <begin position="99"/>
        <end position="238"/>
    </location>
</feature>
<dbReference type="InterPro" id="IPR040079">
    <property type="entry name" value="Glutathione_S-Trfase"/>
</dbReference>
<dbReference type="InterPro" id="IPR010987">
    <property type="entry name" value="Glutathione-S-Trfase_C-like"/>
</dbReference>
<dbReference type="InterPro" id="IPR036249">
    <property type="entry name" value="Thioredoxin-like_sf"/>
</dbReference>
<dbReference type="Gene3D" id="3.40.30.10">
    <property type="entry name" value="Glutaredoxin"/>
    <property type="match status" value="1"/>
</dbReference>
<dbReference type="PROSITE" id="PS50404">
    <property type="entry name" value="GST_NTER"/>
    <property type="match status" value="1"/>
</dbReference>
<dbReference type="SFLD" id="SFLDS00019">
    <property type="entry name" value="Glutathione_Transferase_(cytos"/>
    <property type="match status" value="1"/>
</dbReference>